<evidence type="ECO:0000313" key="2">
    <source>
        <dbReference type="EMBL" id="KAH7284300.1"/>
    </source>
</evidence>
<feature type="compositionally biased region" description="Low complexity" evidence="1">
    <location>
        <begin position="49"/>
        <end position="63"/>
    </location>
</feature>
<proteinExistence type="predicted"/>
<dbReference type="EMBL" id="CM035439">
    <property type="protein sequence ID" value="KAH7284300.1"/>
    <property type="molecule type" value="Genomic_DNA"/>
</dbReference>
<dbReference type="AlphaFoldDB" id="A0A8T2QL63"/>
<dbReference type="Proteomes" id="UP000825935">
    <property type="component" value="Chromosome 34"/>
</dbReference>
<evidence type="ECO:0000313" key="3">
    <source>
        <dbReference type="Proteomes" id="UP000825935"/>
    </source>
</evidence>
<protein>
    <submittedName>
        <fullName evidence="2">Uncharacterized protein</fullName>
    </submittedName>
</protein>
<keyword evidence="3" id="KW-1185">Reference proteome</keyword>
<reference evidence="2" key="1">
    <citation type="submission" date="2021-08" db="EMBL/GenBank/DDBJ databases">
        <title>WGS assembly of Ceratopteris richardii.</title>
        <authorList>
            <person name="Marchant D.B."/>
            <person name="Chen G."/>
            <person name="Jenkins J."/>
            <person name="Shu S."/>
            <person name="Leebens-Mack J."/>
            <person name="Grimwood J."/>
            <person name="Schmutz J."/>
            <person name="Soltis P."/>
            <person name="Soltis D."/>
            <person name="Chen Z.-H."/>
        </authorList>
    </citation>
    <scope>NUCLEOTIDE SEQUENCE</scope>
    <source>
        <strain evidence="2">Whitten #5841</strain>
        <tissue evidence="2">Leaf</tissue>
    </source>
</reference>
<gene>
    <name evidence="2" type="ORF">KP509_34G047800</name>
</gene>
<evidence type="ECO:0000256" key="1">
    <source>
        <dbReference type="SAM" id="MobiDB-lite"/>
    </source>
</evidence>
<dbReference type="OrthoDB" id="4951847at2759"/>
<comment type="caution">
    <text evidence="2">The sequence shown here is derived from an EMBL/GenBank/DDBJ whole genome shotgun (WGS) entry which is preliminary data.</text>
</comment>
<feature type="region of interest" description="Disordered" evidence="1">
    <location>
        <begin position="46"/>
        <end position="80"/>
    </location>
</feature>
<sequence length="226" mass="25671">MGISSCDKVLLEVAQIVIREHSSAQEAHVARRRDFAAADIEMMEDIVPSSKTSATRSRTSSQRAGNMEEDDSTPPTLRPRQGVSASFISSALQKQRQKAAEIQIARCVIECNLAFNVVHTEAWRHMVKAIAQVGPCDDWYGLDYKRLHTTMLDEERDRIEVQLEPIKTSWVMYGCSIIFDMLVEGGSALRVSLSFNISKPPCLKLELKMWYRLSQIMHPTVKEWEK</sequence>
<organism evidence="2 3">
    <name type="scientific">Ceratopteris richardii</name>
    <name type="common">Triangle waterfern</name>
    <dbReference type="NCBI Taxonomy" id="49495"/>
    <lineage>
        <taxon>Eukaryota</taxon>
        <taxon>Viridiplantae</taxon>
        <taxon>Streptophyta</taxon>
        <taxon>Embryophyta</taxon>
        <taxon>Tracheophyta</taxon>
        <taxon>Polypodiopsida</taxon>
        <taxon>Polypodiidae</taxon>
        <taxon>Polypodiales</taxon>
        <taxon>Pteridineae</taxon>
        <taxon>Pteridaceae</taxon>
        <taxon>Parkerioideae</taxon>
        <taxon>Ceratopteris</taxon>
    </lineage>
</organism>
<accession>A0A8T2QL63</accession>
<name>A0A8T2QL63_CERRI</name>